<dbReference type="EMBL" id="JASZ02000009">
    <property type="protein sequence ID" value="OWK98466.1"/>
    <property type="molecule type" value="Genomic_DNA"/>
</dbReference>
<feature type="transmembrane region" description="Helical" evidence="1">
    <location>
        <begin position="192"/>
        <end position="224"/>
    </location>
</feature>
<keyword evidence="3" id="KW-1185">Reference proteome</keyword>
<organism evidence="2 3">
    <name type="scientific">Kaistella haifensis DSM 19056</name>
    <dbReference type="NCBI Taxonomy" id="1450526"/>
    <lineage>
        <taxon>Bacteria</taxon>
        <taxon>Pseudomonadati</taxon>
        <taxon>Bacteroidota</taxon>
        <taxon>Flavobacteriia</taxon>
        <taxon>Flavobacteriales</taxon>
        <taxon>Weeksellaceae</taxon>
        <taxon>Chryseobacterium group</taxon>
        <taxon>Kaistella</taxon>
    </lineage>
</organism>
<comment type="caution">
    <text evidence="2">The sequence shown here is derived from an EMBL/GenBank/DDBJ whole genome shotgun (WGS) entry which is preliminary data.</text>
</comment>
<evidence type="ECO:0000256" key="1">
    <source>
        <dbReference type="SAM" id="Phobius"/>
    </source>
</evidence>
<dbReference type="Proteomes" id="UP000197587">
    <property type="component" value="Unassembled WGS sequence"/>
</dbReference>
<dbReference type="RefSeq" id="WP_088263796.1">
    <property type="nucleotide sequence ID" value="NZ_JASZ02000009.1"/>
</dbReference>
<proteinExistence type="predicted"/>
<keyword evidence="1" id="KW-1133">Transmembrane helix</keyword>
<evidence type="ECO:0008006" key="4">
    <source>
        <dbReference type="Google" id="ProtNLM"/>
    </source>
</evidence>
<keyword evidence="1" id="KW-0472">Membrane</keyword>
<gene>
    <name evidence="2" type="ORF">AP75_05600</name>
</gene>
<sequence length="240" mass="28081">MNRNQFPSLSISQILSSAFIYWNKAMLYNLIYSILYLALFFVGYYSLFQYFGLWDEMMKHQDLLRTDLPAFNKKMEEIARLPHAQNFGLAFFLLLALINPLNVGLFKIYRKIDLKEPVVFNDLLAGYQGFDFFKFFGFYLFWFIIFTYANGLLFLGIFWIFITLFSVPLMFFMNVKTFEGISLTIKGLKGNFATVTICMMVAAAFSVCGILLCGFGFILTFPFWQTMIYTLYQNLYKEIG</sequence>
<reference evidence="2 3" key="1">
    <citation type="submission" date="2014-01" db="EMBL/GenBank/DDBJ databases">
        <authorList>
            <consortium name="Genome Consortium for Active Teaching"/>
            <person name="Sontag T.C."/>
            <person name="Newman J.D."/>
        </authorList>
    </citation>
    <scope>NUCLEOTIDE SEQUENCE [LARGE SCALE GENOMIC DNA]</scope>
    <source>
        <strain evidence="2 3">DSM 19056</strain>
    </source>
</reference>
<feature type="transmembrane region" description="Helical" evidence="1">
    <location>
        <begin position="118"/>
        <end position="145"/>
    </location>
</feature>
<feature type="transmembrane region" description="Helical" evidence="1">
    <location>
        <begin position="151"/>
        <end position="172"/>
    </location>
</feature>
<feature type="transmembrane region" description="Helical" evidence="1">
    <location>
        <begin position="30"/>
        <end position="51"/>
    </location>
</feature>
<feature type="transmembrane region" description="Helical" evidence="1">
    <location>
        <begin position="87"/>
        <end position="106"/>
    </location>
</feature>
<reference evidence="2 3" key="2">
    <citation type="submission" date="2017-05" db="EMBL/GenBank/DDBJ databases">
        <title>Genome of Chryseobacterium haifense.</title>
        <authorList>
            <person name="Newman J.D."/>
        </authorList>
    </citation>
    <scope>NUCLEOTIDE SEQUENCE [LARGE SCALE GENOMIC DNA]</scope>
    <source>
        <strain evidence="2 3">DSM 19056</strain>
    </source>
</reference>
<protein>
    <recommendedName>
        <fullName evidence="4">Beta-carotene 15,15'-monooxygenase</fullName>
    </recommendedName>
</protein>
<evidence type="ECO:0000313" key="3">
    <source>
        <dbReference type="Proteomes" id="UP000197587"/>
    </source>
</evidence>
<name>A0A246B9X2_9FLAO</name>
<accession>A0A246B9X2</accession>
<dbReference type="AlphaFoldDB" id="A0A246B9X2"/>
<keyword evidence="1" id="KW-0812">Transmembrane</keyword>
<evidence type="ECO:0000313" key="2">
    <source>
        <dbReference type="EMBL" id="OWK98466.1"/>
    </source>
</evidence>